<keyword evidence="2" id="KW-1185">Reference proteome</keyword>
<evidence type="ECO:0000313" key="1">
    <source>
        <dbReference type="EMBL" id="CAK9438125.1"/>
    </source>
</evidence>
<organism evidence="1 2">
    <name type="scientific">Lodderomyces beijingensis</name>
    <dbReference type="NCBI Taxonomy" id="1775926"/>
    <lineage>
        <taxon>Eukaryota</taxon>
        <taxon>Fungi</taxon>
        <taxon>Dikarya</taxon>
        <taxon>Ascomycota</taxon>
        <taxon>Saccharomycotina</taxon>
        <taxon>Pichiomycetes</taxon>
        <taxon>Debaryomycetaceae</taxon>
        <taxon>Candida/Lodderomyces clade</taxon>
        <taxon>Lodderomyces</taxon>
    </lineage>
</organism>
<reference evidence="1 2" key="1">
    <citation type="submission" date="2024-03" db="EMBL/GenBank/DDBJ databases">
        <authorList>
            <person name="Brejova B."/>
        </authorList>
    </citation>
    <scope>NUCLEOTIDE SEQUENCE [LARGE SCALE GENOMIC DNA]</scope>
    <source>
        <strain evidence="1 2">CBS 14171</strain>
    </source>
</reference>
<accession>A0ABP0ZMT3</accession>
<dbReference type="Proteomes" id="UP001497383">
    <property type="component" value="Chromosome 3"/>
</dbReference>
<dbReference type="GeneID" id="92207626"/>
<evidence type="ECO:0000313" key="2">
    <source>
        <dbReference type="Proteomes" id="UP001497383"/>
    </source>
</evidence>
<dbReference type="RefSeq" id="XP_066829368.1">
    <property type="nucleotide sequence ID" value="XM_066972429.1"/>
</dbReference>
<dbReference type="EMBL" id="OZ022407">
    <property type="protein sequence ID" value="CAK9438125.1"/>
    <property type="molecule type" value="Genomic_DNA"/>
</dbReference>
<sequence>MSSESREYEELPAQSYMARISNLPGLAAINGLVSSFPVLKMFTSNSLPVLVARDAKKKRSQLEESFVNERLEAVREFNEKHLQPRKKD</sequence>
<name>A0ABP0ZMT3_9ASCO</name>
<proteinExistence type="predicted"/>
<gene>
    <name evidence="1" type="ORF">LODBEIA_P24300</name>
</gene>
<protein>
    <submittedName>
        <fullName evidence="1">Uncharacterized protein</fullName>
    </submittedName>
</protein>